<evidence type="ECO:0000313" key="2">
    <source>
        <dbReference type="EMBL" id="NNM48126.1"/>
    </source>
</evidence>
<gene>
    <name evidence="2" type="ORF">HJG52_19240</name>
</gene>
<name>A0A849HEF4_9MICO</name>
<reference evidence="2 3" key="1">
    <citation type="submission" date="2020-04" db="EMBL/GenBank/DDBJ databases">
        <title>Knoellia sp. isolate from air conditioner.</title>
        <authorList>
            <person name="Chea S."/>
            <person name="Kim D.-U."/>
        </authorList>
    </citation>
    <scope>NUCLEOTIDE SEQUENCE [LARGE SCALE GENOMIC DNA]</scope>
    <source>
        <strain evidence="2 3">DB2414S</strain>
    </source>
</reference>
<dbReference type="PANTHER" id="PTHR11644:SF2">
    <property type="entry name" value="CYTIDINE DEAMINASE"/>
    <property type="match status" value="1"/>
</dbReference>
<dbReference type="EMBL" id="JABEPQ010000006">
    <property type="protein sequence ID" value="NNM48126.1"/>
    <property type="molecule type" value="Genomic_DNA"/>
</dbReference>
<dbReference type="Proteomes" id="UP000588586">
    <property type="component" value="Unassembled WGS sequence"/>
</dbReference>
<dbReference type="CDD" id="cd01283">
    <property type="entry name" value="cytidine_deaminase"/>
    <property type="match status" value="1"/>
</dbReference>
<evidence type="ECO:0000313" key="3">
    <source>
        <dbReference type="Proteomes" id="UP000588586"/>
    </source>
</evidence>
<proteinExistence type="inferred from homology"/>
<keyword evidence="3" id="KW-1185">Reference proteome</keyword>
<comment type="caution">
    <text evidence="2">The sequence shown here is derived from an EMBL/GenBank/DDBJ whole genome shotgun (WGS) entry which is preliminary data.</text>
</comment>
<dbReference type="RefSeq" id="WP_171245251.1">
    <property type="nucleotide sequence ID" value="NZ_JABEPQ010000006.1"/>
</dbReference>
<protein>
    <submittedName>
        <fullName evidence="2">Cytidine deaminase</fullName>
    </submittedName>
</protein>
<dbReference type="PANTHER" id="PTHR11644">
    <property type="entry name" value="CYTIDINE DEAMINASE"/>
    <property type="match status" value="1"/>
</dbReference>
<dbReference type="GO" id="GO:0005829">
    <property type="term" value="C:cytosol"/>
    <property type="evidence" value="ECO:0007669"/>
    <property type="project" value="TreeGrafter"/>
</dbReference>
<dbReference type="GO" id="GO:0004126">
    <property type="term" value="F:cytidine deaminase activity"/>
    <property type="evidence" value="ECO:0007669"/>
    <property type="project" value="TreeGrafter"/>
</dbReference>
<dbReference type="SUPFAM" id="SSF53927">
    <property type="entry name" value="Cytidine deaminase-like"/>
    <property type="match status" value="1"/>
</dbReference>
<comment type="similarity">
    <text evidence="1">Belongs to the cytidine and deoxycytidylate deaminase family.</text>
</comment>
<organism evidence="2 3">
    <name type="scientific">Knoellia koreensis</name>
    <dbReference type="NCBI Taxonomy" id="2730921"/>
    <lineage>
        <taxon>Bacteria</taxon>
        <taxon>Bacillati</taxon>
        <taxon>Actinomycetota</taxon>
        <taxon>Actinomycetes</taxon>
        <taxon>Micrococcales</taxon>
        <taxon>Intrasporangiaceae</taxon>
        <taxon>Knoellia</taxon>
    </lineage>
</organism>
<accession>A0A849HEF4</accession>
<dbReference type="InterPro" id="IPR016193">
    <property type="entry name" value="Cytidine_deaminase-like"/>
</dbReference>
<dbReference type="InterPro" id="IPR050202">
    <property type="entry name" value="Cyt/Deoxycyt_deaminase"/>
</dbReference>
<evidence type="ECO:0000256" key="1">
    <source>
        <dbReference type="ARBA" id="ARBA00006576"/>
    </source>
</evidence>
<dbReference type="GO" id="GO:0008270">
    <property type="term" value="F:zinc ion binding"/>
    <property type="evidence" value="ECO:0007669"/>
    <property type="project" value="TreeGrafter"/>
</dbReference>
<sequence length="140" mass="14952">MPITDEELIAAAAQALNPRQLADGSWVADVGAALEAVDGQIFTGASIGGYLAVCAEQSAFTQLVSTTSPRIRRVVAVWRDPADGVLHVLPPCGRCREFMRVLDQANLDAQVILGPDHTRSLAELLPLPGWHAEAVERSRG</sequence>
<dbReference type="Gene3D" id="3.40.140.10">
    <property type="entry name" value="Cytidine Deaminase, domain 2"/>
    <property type="match status" value="1"/>
</dbReference>
<dbReference type="AlphaFoldDB" id="A0A849HEF4"/>